<dbReference type="Pfam" id="PF14226">
    <property type="entry name" value="DIOX_N"/>
    <property type="match status" value="1"/>
</dbReference>
<dbReference type="OrthoDB" id="288590at2759"/>
<accession>A0A6A6HWZ9</accession>
<evidence type="ECO:0000256" key="2">
    <source>
        <dbReference type="RuleBase" id="RU003682"/>
    </source>
</evidence>
<evidence type="ECO:0000256" key="1">
    <source>
        <dbReference type="ARBA" id="ARBA00008056"/>
    </source>
</evidence>
<dbReference type="EMBL" id="ML987207">
    <property type="protein sequence ID" value="KAF2242734.1"/>
    <property type="molecule type" value="Genomic_DNA"/>
</dbReference>
<dbReference type="PRINTS" id="PR00682">
    <property type="entry name" value="IPNSYNTHASE"/>
</dbReference>
<dbReference type="InterPro" id="IPR027443">
    <property type="entry name" value="IPNS-like_sf"/>
</dbReference>
<protein>
    <submittedName>
        <fullName evidence="4">2OG-Fe(II) oxygenase</fullName>
    </submittedName>
</protein>
<evidence type="ECO:0000259" key="3">
    <source>
        <dbReference type="PROSITE" id="PS51471"/>
    </source>
</evidence>
<dbReference type="Pfam" id="PF03171">
    <property type="entry name" value="2OG-FeII_Oxy"/>
    <property type="match status" value="1"/>
</dbReference>
<dbReference type="InterPro" id="IPR044861">
    <property type="entry name" value="IPNS-like_FE2OG_OXY"/>
</dbReference>
<dbReference type="PROSITE" id="PS51471">
    <property type="entry name" value="FE2OG_OXY"/>
    <property type="match status" value="1"/>
</dbReference>
<dbReference type="Gene3D" id="2.60.120.330">
    <property type="entry name" value="B-lactam Antibiotic, Isopenicillin N Synthase, Chain"/>
    <property type="match status" value="1"/>
</dbReference>
<dbReference type="GO" id="GO:0016491">
    <property type="term" value="F:oxidoreductase activity"/>
    <property type="evidence" value="ECO:0007669"/>
    <property type="project" value="UniProtKB-KW"/>
</dbReference>
<keyword evidence="2" id="KW-0479">Metal-binding</keyword>
<reference evidence="4" key="1">
    <citation type="journal article" date="2020" name="Stud. Mycol.">
        <title>101 Dothideomycetes genomes: a test case for predicting lifestyles and emergence of pathogens.</title>
        <authorList>
            <person name="Haridas S."/>
            <person name="Albert R."/>
            <person name="Binder M."/>
            <person name="Bloem J."/>
            <person name="Labutti K."/>
            <person name="Salamov A."/>
            <person name="Andreopoulos B."/>
            <person name="Baker S."/>
            <person name="Barry K."/>
            <person name="Bills G."/>
            <person name="Bluhm B."/>
            <person name="Cannon C."/>
            <person name="Castanera R."/>
            <person name="Culley D."/>
            <person name="Daum C."/>
            <person name="Ezra D."/>
            <person name="Gonzalez J."/>
            <person name="Henrissat B."/>
            <person name="Kuo A."/>
            <person name="Liang C."/>
            <person name="Lipzen A."/>
            <person name="Lutzoni F."/>
            <person name="Magnuson J."/>
            <person name="Mondo S."/>
            <person name="Nolan M."/>
            <person name="Ohm R."/>
            <person name="Pangilinan J."/>
            <person name="Park H.-J."/>
            <person name="Ramirez L."/>
            <person name="Alfaro M."/>
            <person name="Sun H."/>
            <person name="Tritt A."/>
            <person name="Yoshinaga Y."/>
            <person name="Zwiers L.-H."/>
            <person name="Turgeon B."/>
            <person name="Goodwin S."/>
            <person name="Spatafora J."/>
            <person name="Crous P."/>
            <person name="Grigoriev I."/>
        </authorList>
    </citation>
    <scope>NUCLEOTIDE SEQUENCE</scope>
    <source>
        <strain evidence="4">CBS 122368</strain>
    </source>
</reference>
<proteinExistence type="inferred from homology"/>
<name>A0A6A6HWZ9_9PLEO</name>
<dbReference type="SUPFAM" id="SSF51197">
    <property type="entry name" value="Clavaminate synthase-like"/>
    <property type="match status" value="1"/>
</dbReference>
<feature type="domain" description="Fe2OG dioxygenase" evidence="3">
    <location>
        <begin position="213"/>
        <end position="317"/>
    </location>
</feature>
<keyword evidence="2" id="KW-0560">Oxidoreductase</keyword>
<keyword evidence="5" id="KW-1185">Reference proteome</keyword>
<dbReference type="InterPro" id="IPR050231">
    <property type="entry name" value="Iron_ascorbate_oxido_reductase"/>
</dbReference>
<dbReference type="Proteomes" id="UP000800094">
    <property type="component" value="Unassembled WGS sequence"/>
</dbReference>
<organism evidence="4 5">
    <name type="scientific">Trematosphaeria pertusa</name>
    <dbReference type="NCBI Taxonomy" id="390896"/>
    <lineage>
        <taxon>Eukaryota</taxon>
        <taxon>Fungi</taxon>
        <taxon>Dikarya</taxon>
        <taxon>Ascomycota</taxon>
        <taxon>Pezizomycotina</taxon>
        <taxon>Dothideomycetes</taxon>
        <taxon>Pleosporomycetidae</taxon>
        <taxon>Pleosporales</taxon>
        <taxon>Massarineae</taxon>
        <taxon>Trematosphaeriaceae</taxon>
        <taxon>Trematosphaeria</taxon>
    </lineage>
</organism>
<dbReference type="RefSeq" id="XP_033677738.1">
    <property type="nucleotide sequence ID" value="XM_033819676.1"/>
</dbReference>
<dbReference type="PANTHER" id="PTHR47990">
    <property type="entry name" value="2-OXOGLUTARATE (2OG) AND FE(II)-DEPENDENT OXYGENASE SUPERFAMILY PROTEIN-RELATED"/>
    <property type="match status" value="1"/>
</dbReference>
<dbReference type="InterPro" id="IPR005123">
    <property type="entry name" value="Oxoglu/Fe-dep_dioxygenase_dom"/>
</dbReference>
<gene>
    <name evidence="4" type="ORF">BU26DRAFT_131647</name>
</gene>
<dbReference type="GO" id="GO:0046872">
    <property type="term" value="F:metal ion binding"/>
    <property type="evidence" value="ECO:0007669"/>
    <property type="project" value="UniProtKB-KW"/>
</dbReference>
<evidence type="ECO:0000313" key="4">
    <source>
        <dbReference type="EMBL" id="KAF2242734.1"/>
    </source>
</evidence>
<sequence length="371" mass="42091">MSTTQTETETYVHYHDGGVPGRRRVLTGKAAKPTFSAVPKIDFRRIYSDKLEDRQELAKEVGAACRDVGFFYAVNHGVDEAVLEDTFEAVKKYFDLPTEVKMETHNQKTEKFRGYEAFLEGKLDPSTRGDLKEGFLMGEDFTDPEQLALLSPASLPTSLTSAPRNQWPSHPSALFFRPAIYRYYTSMFHFSKRLLHIFALGLGLPETHFDAITTHPMTNVRAVHYPPQHSDADVGIGAHTDFCWFTLVCQSRTAYPALEVLNGNGIWIPVQPQPASFVVNVADFLKLVTGGTWQSTVHRVRNMGGEERYSMPFFFSPNEDARVGVVEHLRKGDKKYEDIGVGEYFQKRLDIDRTTHLDGDGKEGERKRPRY</sequence>
<evidence type="ECO:0000313" key="5">
    <source>
        <dbReference type="Proteomes" id="UP000800094"/>
    </source>
</evidence>
<dbReference type="AlphaFoldDB" id="A0A6A6HWZ9"/>
<keyword evidence="2" id="KW-0408">Iron</keyword>
<dbReference type="GO" id="GO:0044283">
    <property type="term" value="P:small molecule biosynthetic process"/>
    <property type="evidence" value="ECO:0007669"/>
    <property type="project" value="UniProtKB-ARBA"/>
</dbReference>
<comment type="similarity">
    <text evidence="1 2">Belongs to the iron/ascorbate-dependent oxidoreductase family.</text>
</comment>
<dbReference type="InterPro" id="IPR026992">
    <property type="entry name" value="DIOX_N"/>
</dbReference>
<dbReference type="GeneID" id="54573006"/>